<name>A0A0M3IS56_ASCLU</name>
<evidence type="ECO:0000313" key="2">
    <source>
        <dbReference type="Proteomes" id="UP000036681"/>
    </source>
</evidence>
<dbReference type="AlphaFoldDB" id="A0A0M3IS56"/>
<accession>A0A0M3IS56</accession>
<sequence length="74" mass="8550">MRGWRIADMRGTPCSKLKLSGQRYLEDFYHGREFRDSDHEIVLEVNECPREVSDISDSDAQQEKGLQNGKTCCN</sequence>
<protein>
    <submittedName>
        <fullName evidence="3">DUF3456 domain-containing protein</fullName>
    </submittedName>
</protein>
<keyword evidence="2" id="KW-1185">Reference proteome</keyword>
<feature type="region of interest" description="Disordered" evidence="1">
    <location>
        <begin position="52"/>
        <end position="74"/>
    </location>
</feature>
<dbReference type="Proteomes" id="UP000036681">
    <property type="component" value="Unplaced"/>
</dbReference>
<proteinExistence type="predicted"/>
<evidence type="ECO:0000256" key="1">
    <source>
        <dbReference type="SAM" id="MobiDB-lite"/>
    </source>
</evidence>
<feature type="compositionally biased region" description="Polar residues" evidence="1">
    <location>
        <begin position="64"/>
        <end position="74"/>
    </location>
</feature>
<dbReference type="WBParaSite" id="ALUE_0002158401-mRNA-1">
    <property type="protein sequence ID" value="ALUE_0002158401-mRNA-1"/>
    <property type="gene ID" value="ALUE_0002158401"/>
</dbReference>
<reference evidence="3" key="1">
    <citation type="submission" date="2017-02" db="UniProtKB">
        <authorList>
            <consortium name="WormBaseParasite"/>
        </authorList>
    </citation>
    <scope>IDENTIFICATION</scope>
</reference>
<evidence type="ECO:0000313" key="3">
    <source>
        <dbReference type="WBParaSite" id="ALUE_0002158401-mRNA-1"/>
    </source>
</evidence>
<organism evidence="2 3">
    <name type="scientific">Ascaris lumbricoides</name>
    <name type="common">Giant roundworm</name>
    <dbReference type="NCBI Taxonomy" id="6252"/>
    <lineage>
        <taxon>Eukaryota</taxon>
        <taxon>Metazoa</taxon>
        <taxon>Ecdysozoa</taxon>
        <taxon>Nematoda</taxon>
        <taxon>Chromadorea</taxon>
        <taxon>Rhabditida</taxon>
        <taxon>Spirurina</taxon>
        <taxon>Ascaridomorpha</taxon>
        <taxon>Ascaridoidea</taxon>
        <taxon>Ascarididae</taxon>
        <taxon>Ascaris</taxon>
    </lineage>
</organism>